<evidence type="ECO:0000313" key="1">
    <source>
        <dbReference type="EMBL" id="CRZ00810.1"/>
    </source>
</evidence>
<feature type="non-terminal residue" evidence="1">
    <location>
        <position position="1"/>
    </location>
</feature>
<dbReference type="AlphaFoldDB" id="A0A0H5QFU8"/>
<dbReference type="EMBL" id="HACM01000368">
    <property type="protein sequence ID" value="CRZ00810.1"/>
    <property type="molecule type" value="Transcribed_RNA"/>
</dbReference>
<proteinExistence type="predicted"/>
<dbReference type="Gene3D" id="3.40.50.1820">
    <property type="entry name" value="alpha/beta hydrolase"/>
    <property type="match status" value="1"/>
</dbReference>
<dbReference type="Pfam" id="PF02089">
    <property type="entry name" value="Palm_thioest"/>
    <property type="match status" value="1"/>
</dbReference>
<evidence type="ECO:0008006" key="2">
    <source>
        <dbReference type="Google" id="ProtNLM"/>
    </source>
</evidence>
<sequence>TDILSCRYLARCCPESAADSKRRRFLHTPSSSNMNVPFSTIHTDSLHSLPSPITRLRNIKQRPIQSHQDKPRIASSSLSRLQAQFPLVSELKPELINLIKGSSSSISTSANSCRLPSNPNVDHQLQQPMGLRSIVISALIILMLLPSIRYVDLFRDGEFLPPAALPANVEAVDVNFTSLLSPSSTVPPRPIVILHGIGSTAKGMRNLVTSLQKQYPDTLVLALTCLEGSNNFLFIDEQVELLRNELLQRQLNTDRGIIFMGHSLGAVVGRAFIHKYNDPYIYRYISLHATLSGFLSFDEGFAVNLLRREQVLEWTNDYLKQFGIDKSDDIPTQIKALSATRQAALLRLFPVMRDLKLDSDFMTRLHNPSETERANINRVDRFVLVKAAGDEFVNPPESAHLGIKSGFTTDQYIEHLHNIGYGDIYGSNRLILIEHNSRHGTGGLTNKNTKWDEITDHCK</sequence>
<accession>A0A0H5QFU8</accession>
<protein>
    <recommendedName>
        <fullName evidence="2">DUF676 domain-containing protein</fullName>
    </recommendedName>
</protein>
<reference evidence="1" key="1">
    <citation type="submission" date="2015-04" db="EMBL/GenBank/DDBJ databases">
        <title>The genome sequence of the plant pathogenic Rhizarian Plasmodiophora brassicae reveals insights in its biotrophic life cycle and the origin of chitin synthesis.</title>
        <authorList>
            <person name="Schwelm A."/>
            <person name="Fogelqvist J."/>
            <person name="Knaust A."/>
            <person name="Julke S."/>
            <person name="Lilja T."/>
            <person name="Dhandapani V."/>
            <person name="Bonilla-Rosso G."/>
            <person name="Karlsson M."/>
            <person name="Shevchenko A."/>
            <person name="Choi S.R."/>
            <person name="Kim H.G."/>
            <person name="Park J.Y."/>
            <person name="Lim Y.P."/>
            <person name="Ludwig-Muller J."/>
            <person name="Dixelius C."/>
        </authorList>
    </citation>
    <scope>NUCLEOTIDE SEQUENCE</scope>
    <source>
        <tissue evidence="1">Potato root galls</tissue>
    </source>
</reference>
<name>A0A0H5QFU8_9EUKA</name>
<dbReference type="InterPro" id="IPR029058">
    <property type="entry name" value="AB_hydrolase_fold"/>
</dbReference>
<dbReference type="SUPFAM" id="SSF53474">
    <property type="entry name" value="alpha/beta-Hydrolases"/>
    <property type="match status" value="1"/>
</dbReference>
<organism evidence="1">
    <name type="scientific">Spongospora subterranea</name>
    <dbReference type="NCBI Taxonomy" id="70186"/>
    <lineage>
        <taxon>Eukaryota</taxon>
        <taxon>Sar</taxon>
        <taxon>Rhizaria</taxon>
        <taxon>Endomyxa</taxon>
        <taxon>Phytomyxea</taxon>
        <taxon>Plasmodiophorida</taxon>
        <taxon>Plasmodiophoridae</taxon>
        <taxon>Spongospora</taxon>
    </lineage>
</organism>